<accession>A0A0M7A8B1</accession>
<evidence type="ECO:0000256" key="1">
    <source>
        <dbReference type="SAM" id="MobiDB-lite"/>
    </source>
</evidence>
<proteinExistence type="predicted"/>
<dbReference type="AlphaFoldDB" id="A0A0M7A8B1"/>
<dbReference type="EMBL" id="CXWD01000007">
    <property type="protein sequence ID" value="CTQ69864.1"/>
    <property type="molecule type" value="Genomic_DNA"/>
</dbReference>
<keyword evidence="3" id="KW-1185">Reference proteome</keyword>
<name>A0A0M7A8B1_9HYPH</name>
<dbReference type="Proteomes" id="UP000053235">
    <property type="component" value="Unassembled WGS sequence"/>
</dbReference>
<evidence type="ECO:0000313" key="3">
    <source>
        <dbReference type="Proteomes" id="UP000053235"/>
    </source>
</evidence>
<evidence type="ECO:0000313" key="2">
    <source>
        <dbReference type="EMBL" id="CTQ69864.1"/>
    </source>
</evidence>
<organism evidence="2 3">
    <name type="scientific">Roseibium alexandrii</name>
    <dbReference type="NCBI Taxonomy" id="388408"/>
    <lineage>
        <taxon>Bacteria</taxon>
        <taxon>Pseudomonadati</taxon>
        <taxon>Pseudomonadota</taxon>
        <taxon>Alphaproteobacteria</taxon>
        <taxon>Hyphomicrobiales</taxon>
        <taxon>Stappiaceae</taxon>
        <taxon>Roseibium</taxon>
    </lineage>
</organism>
<dbReference type="STRING" id="388408.LAX5112_02283"/>
<gene>
    <name evidence="2" type="ORF">LAX5112_02283</name>
</gene>
<sequence>MQCVFLHSSKGPPDRELLPRFGPGLETETAQADTAQTDCARTKSAARNLLRRFCCVASCPAQEWRGAPGFALRYLFKMFLRQKLSRPARAVSHGNGGSDLRTDAWVLPPPHRALRSRTAPPGSTVPGIIDHRTCQERTVTSFPQPRPACSLPRDGPPESLLNRHGRSIRAGVRGVDKISLRLRPGLCAKPTRT</sequence>
<feature type="region of interest" description="Disordered" evidence="1">
    <location>
        <begin position="141"/>
        <end position="162"/>
    </location>
</feature>
<reference evidence="3" key="1">
    <citation type="submission" date="2015-07" db="EMBL/GenBank/DDBJ databases">
        <authorList>
            <person name="Rodrigo-Torres Lidia"/>
            <person name="Arahal R.David."/>
        </authorList>
    </citation>
    <scope>NUCLEOTIDE SEQUENCE [LARGE SCALE GENOMIC DNA]</scope>
    <source>
        <strain evidence="3">CECT 5112</strain>
    </source>
</reference>
<protein>
    <submittedName>
        <fullName evidence="2">Uncharacterized protein</fullName>
    </submittedName>
</protein>